<dbReference type="EMBL" id="CP003119">
    <property type="protein sequence ID" value="AFA73936.1"/>
    <property type="molecule type" value="Genomic_DNA"/>
</dbReference>
<gene>
    <name evidence="2" type="ordered locus">GPOL_c29190</name>
</gene>
<evidence type="ECO:0000313" key="2">
    <source>
        <dbReference type="EMBL" id="AFA73936.1"/>
    </source>
</evidence>
<dbReference type="RefSeq" id="WP_014360460.1">
    <property type="nucleotide sequence ID" value="NC_016906.1"/>
</dbReference>
<accession>H6MTR1</accession>
<reference evidence="2 3" key="1">
    <citation type="journal article" date="2012" name="Appl. Environ. Microbiol.">
        <title>Involvement of two latex-clearing proteins during rubber degradation and insights into the subsequent degradation pathway revealed by the genome sequence of Gordonia polyisoprenivorans strain VH2.</title>
        <authorList>
            <person name="Hiessl S."/>
            <person name="Schuldes J."/>
            <person name="Thurmer A."/>
            <person name="Halbsguth T."/>
            <person name="Broker D."/>
            <person name="Angelov A."/>
            <person name="Liebl W."/>
            <person name="Daniel R."/>
            <person name="Steinbuchel A."/>
        </authorList>
    </citation>
    <scope>NUCLEOTIDE SEQUENCE [LARGE SCALE GENOMIC DNA]</scope>
    <source>
        <strain evidence="3">DSM 44266 / VH2</strain>
    </source>
</reference>
<dbReference type="Pfam" id="PF09995">
    <property type="entry name" value="MPAB_Lcp_cat"/>
    <property type="match status" value="1"/>
</dbReference>
<dbReference type="STRING" id="1112204.GPOL_c29190"/>
<keyword evidence="3" id="KW-1185">Reference proteome</keyword>
<name>H6MTR1_GORPV</name>
<dbReference type="eggNOG" id="COG3662">
    <property type="taxonomic scope" value="Bacteria"/>
</dbReference>
<sequence>MKMADEDEPHRTRVSRAQLDALDASLFARSLMAMGNTMSTANVIMQLADPAVGYGVAHSTVDNGRLDRHPVKRARTTASYLAVAILGDADDRRRFRRAVNGQHAQVRSTPDSPVEYNAMNPQLQLWVAACLYVGLEDIYERVYGPLSGDLRDEFYRQGMVCGTTLQMPAESWPADRDAFDEYWDRRVAEISISDEVREFLLSIARFGYAPQWVQRRYGPVKYRRTIGYLPSAFRTALRVEWTADDQRWFDDYIARCVAAERRRPRWRSQLGFRLLLWDTRIRHRLGRPLV</sequence>
<dbReference type="PANTHER" id="PTHR36151:SF3">
    <property type="entry name" value="ER-BOUND OXYGENASE MPAB_MPAB'_RUBBER OXYGENASE CATALYTIC DOMAIN-CONTAINING PROTEIN"/>
    <property type="match status" value="1"/>
</dbReference>
<proteinExistence type="predicted"/>
<organism evidence="2 3">
    <name type="scientific">Gordonia polyisoprenivorans (strain DSM 44266 / VH2)</name>
    <dbReference type="NCBI Taxonomy" id="1112204"/>
    <lineage>
        <taxon>Bacteria</taxon>
        <taxon>Bacillati</taxon>
        <taxon>Actinomycetota</taxon>
        <taxon>Actinomycetes</taxon>
        <taxon>Mycobacteriales</taxon>
        <taxon>Gordoniaceae</taxon>
        <taxon>Gordonia</taxon>
    </lineage>
</organism>
<dbReference type="HOGENOM" id="CLU_059206_3_0_11"/>
<evidence type="ECO:0000313" key="3">
    <source>
        <dbReference type="Proteomes" id="UP000009154"/>
    </source>
</evidence>
<dbReference type="GeneID" id="90159955"/>
<feature type="domain" description="ER-bound oxygenase mpaB/mpaB'/Rubber oxygenase catalytic" evidence="1">
    <location>
        <begin position="33"/>
        <end position="254"/>
    </location>
</feature>
<dbReference type="InterPro" id="IPR018713">
    <property type="entry name" value="MPAB/Lcp_cat_dom"/>
</dbReference>
<dbReference type="AlphaFoldDB" id="H6MTR1"/>
<evidence type="ECO:0000259" key="1">
    <source>
        <dbReference type="Pfam" id="PF09995"/>
    </source>
</evidence>
<dbReference type="GO" id="GO:0016491">
    <property type="term" value="F:oxidoreductase activity"/>
    <property type="evidence" value="ECO:0007669"/>
    <property type="project" value="InterPro"/>
</dbReference>
<dbReference type="PANTHER" id="PTHR36151">
    <property type="entry name" value="BLR2777 PROTEIN"/>
    <property type="match status" value="1"/>
</dbReference>
<dbReference type="Proteomes" id="UP000009154">
    <property type="component" value="Chromosome"/>
</dbReference>
<protein>
    <recommendedName>
        <fullName evidence="1">ER-bound oxygenase mpaB/mpaB'/Rubber oxygenase catalytic domain-containing protein</fullName>
    </recommendedName>
</protein>
<dbReference type="KEGG" id="gpo:GPOL_c29190"/>